<protein>
    <submittedName>
        <fullName evidence="3">Uncharacterized protein</fullName>
    </submittedName>
</protein>
<comment type="caution">
    <text evidence="3">The sequence shown here is derived from an EMBL/GenBank/DDBJ whole genome shotgun (WGS) entry which is preliminary data.</text>
</comment>
<feature type="compositionally biased region" description="Basic and acidic residues" evidence="1">
    <location>
        <begin position="52"/>
        <end position="63"/>
    </location>
</feature>
<organism evidence="3 4">
    <name type="scientific">Cuscuta epithymum</name>
    <dbReference type="NCBI Taxonomy" id="186058"/>
    <lineage>
        <taxon>Eukaryota</taxon>
        <taxon>Viridiplantae</taxon>
        <taxon>Streptophyta</taxon>
        <taxon>Embryophyta</taxon>
        <taxon>Tracheophyta</taxon>
        <taxon>Spermatophyta</taxon>
        <taxon>Magnoliopsida</taxon>
        <taxon>eudicotyledons</taxon>
        <taxon>Gunneridae</taxon>
        <taxon>Pentapetalae</taxon>
        <taxon>asterids</taxon>
        <taxon>lamiids</taxon>
        <taxon>Solanales</taxon>
        <taxon>Convolvulaceae</taxon>
        <taxon>Cuscuteae</taxon>
        <taxon>Cuscuta</taxon>
        <taxon>Cuscuta subgen. Cuscuta</taxon>
    </lineage>
</organism>
<evidence type="ECO:0000313" key="4">
    <source>
        <dbReference type="Proteomes" id="UP001152523"/>
    </source>
</evidence>
<feature type="region of interest" description="Disordered" evidence="1">
    <location>
        <begin position="40"/>
        <end position="63"/>
    </location>
</feature>
<evidence type="ECO:0000256" key="2">
    <source>
        <dbReference type="SAM" id="SignalP"/>
    </source>
</evidence>
<reference evidence="3" key="1">
    <citation type="submission" date="2022-07" db="EMBL/GenBank/DDBJ databases">
        <authorList>
            <person name="Macas J."/>
            <person name="Novak P."/>
            <person name="Neumann P."/>
        </authorList>
    </citation>
    <scope>NUCLEOTIDE SEQUENCE</scope>
</reference>
<name>A0AAV0D9T7_9ASTE</name>
<dbReference type="Proteomes" id="UP001152523">
    <property type="component" value="Unassembled WGS sequence"/>
</dbReference>
<dbReference type="EMBL" id="CAMAPF010000074">
    <property type="protein sequence ID" value="CAH9092809.1"/>
    <property type="molecule type" value="Genomic_DNA"/>
</dbReference>
<evidence type="ECO:0000256" key="1">
    <source>
        <dbReference type="SAM" id="MobiDB-lite"/>
    </source>
</evidence>
<feature type="signal peptide" evidence="2">
    <location>
        <begin position="1"/>
        <end position="18"/>
    </location>
</feature>
<sequence length="195" mass="22788">MSKLSIAVLFLLFTLSVARSLLNKPVNDFTVDKLAQSDAHSDDSVRLPSDSSNRKEDTTDSEKKANAVKFTTLDLQKIRPINRRFWFRSVLPLGGCRHQFRHGQKPRPILRSGAEIPFRNDMVLPASESDDRRVPPEWMPFLHQHAHQHHHRGEDAEKLGLHMPIRHYHGFDHHRETRNQSLWTRVRNFFGEYLN</sequence>
<proteinExistence type="predicted"/>
<keyword evidence="4" id="KW-1185">Reference proteome</keyword>
<gene>
    <name evidence="3" type="ORF">CEPIT_LOCUS12240</name>
</gene>
<accession>A0AAV0D9T7</accession>
<dbReference type="AlphaFoldDB" id="A0AAV0D9T7"/>
<feature type="chain" id="PRO_5043460189" evidence="2">
    <location>
        <begin position="19"/>
        <end position="195"/>
    </location>
</feature>
<evidence type="ECO:0000313" key="3">
    <source>
        <dbReference type="EMBL" id="CAH9092809.1"/>
    </source>
</evidence>
<keyword evidence="2" id="KW-0732">Signal</keyword>